<dbReference type="PRINTS" id="PR00075">
    <property type="entry name" value="FACDDSATRASE"/>
</dbReference>
<evidence type="ECO:0000256" key="11">
    <source>
        <dbReference type="RuleBase" id="RU000581"/>
    </source>
</evidence>
<evidence type="ECO:0000313" key="13">
    <source>
        <dbReference type="EMBL" id="KAK6626531.1"/>
    </source>
</evidence>
<evidence type="ECO:0000256" key="4">
    <source>
        <dbReference type="ARBA" id="ARBA00022692"/>
    </source>
</evidence>
<evidence type="ECO:0000256" key="1">
    <source>
        <dbReference type="ARBA" id="ARBA00004141"/>
    </source>
</evidence>
<keyword evidence="9 12" id="KW-0472">Membrane</keyword>
<feature type="transmembrane region" description="Helical" evidence="12">
    <location>
        <begin position="95"/>
        <end position="114"/>
    </location>
</feature>
<proteinExistence type="inferred from homology"/>
<keyword evidence="14" id="KW-1185">Reference proteome</keyword>
<dbReference type="CDD" id="cd03505">
    <property type="entry name" value="Delta9-FADS-like"/>
    <property type="match status" value="1"/>
</dbReference>
<evidence type="ECO:0000256" key="2">
    <source>
        <dbReference type="ARBA" id="ARBA00009295"/>
    </source>
</evidence>
<evidence type="ECO:0000256" key="8">
    <source>
        <dbReference type="ARBA" id="ARBA00023098"/>
    </source>
</evidence>
<name>A0ABR1ARI1_POLSC</name>
<comment type="cofactor">
    <cofactor evidence="11">
        <name>Fe(2+)</name>
        <dbReference type="ChEBI" id="CHEBI:29033"/>
    </cofactor>
</comment>
<keyword evidence="6 12" id="KW-1133">Transmembrane helix</keyword>
<evidence type="ECO:0000256" key="3">
    <source>
        <dbReference type="ARBA" id="ARBA00022516"/>
    </source>
</evidence>
<dbReference type="PANTHER" id="PTHR11351:SF26">
    <property type="entry name" value="FATTY ACID DESATURASE DOMAIN-CONTAINING PROTEIN"/>
    <property type="match status" value="1"/>
</dbReference>
<evidence type="ECO:0000313" key="14">
    <source>
        <dbReference type="Proteomes" id="UP001359485"/>
    </source>
</evidence>
<keyword evidence="3 11" id="KW-0444">Lipid biosynthesis</keyword>
<organism evidence="13 14">
    <name type="scientific">Polyplax serrata</name>
    <name type="common">Common mouse louse</name>
    <dbReference type="NCBI Taxonomy" id="468196"/>
    <lineage>
        <taxon>Eukaryota</taxon>
        <taxon>Metazoa</taxon>
        <taxon>Ecdysozoa</taxon>
        <taxon>Arthropoda</taxon>
        <taxon>Hexapoda</taxon>
        <taxon>Insecta</taxon>
        <taxon>Pterygota</taxon>
        <taxon>Neoptera</taxon>
        <taxon>Paraneoptera</taxon>
        <taxon>Psocodea</taxon>
        <taxon>Troctomorpha</taxon>
        <taxon>Phthiraptera</taxon>
        <taxon>Anoplura</taxon>
        <taxon>Polyplacidae</taxon>
        <taxon>Polyplax</taxon>
    </lineage>
</organism>
<feature type="transmembrane region" description="Helical" evidence="12">
    <location>
        <begin position="239"/>
        <end position="258"/>
    </location>
</feature>
<gene>
    <name evidence="13" type="ORF">RUM44_009004</name>
</gene>
<dbReference type="Proteomes" id="UP001359485">
    <property type="component" value="Unassembled WGS sequence"/>
</dbReference>
<comment type="domain">
    <text evidence="11">The histidine box domains are involved in binding the catalytic metal ions.</text>
</comment>
<dbReference type="PANTHER" id="PTHR11351">
    <property type="entry name" value="ACYL-COA DESATURASE"/>
    <property type="match status" value="1"/>
</dbReference>
<dbReference type="EMBL" id="JAWJWF010000045">
    <property type="protein sequence ID" value="KAK6626531.1"/>
    <property type="molecule type" value="Genomic_DNA"/>
</dbReference>
<keyword evidence="7 11" id="KW-0560">Oxidoreductase</keyword>
<reference evidence="13 14" key="1">
    <citation type="submission" date="2023-09" db="EMBL/GenBank/DDBJ databases">
        <title>Genomes of two closely related lineages of the louse Polyplax serrata with different host specificities.</title>
        <authorList>
            <person name="Martinu J."/>
            <person name="Tarabai H."/>
            <person name="Stefka J."/>
            <person name="Hypsa V."/>
        </authorList>
    </citation>
    <scope>NUCLEOTIDE SEQUENCE [LARGE SCALE GENOMIC DNA]</scope>
    <source>
        <strain evidence="13">98ZLc_SE</strain>
    </source>
</reference>
<comment type="similarity">
    <text evidence="2 11">Belongs to the fatty acid desaturase type 1 family.</text>
</comment>
<keyword evidence="8" id="KW-0443">Lipid metabolism</keyword>
<comment type="caution">
    <text evidence="13">The sequence shown here is derived from an EMBL/GenBank/DDBJ whole genome shotgun (WGS) entry which is preliminary data.</text>
</comment>
<keyword evidence="10 11" id="KW-0275">Fatty acid biosynthesis</keyword>
<feature type="transmembrane region" description="Helical" evidence="12">
    <location>
        <begin position="211"/>
        <end position="227"/>
    </location>
</feature>
<evidence type="ECO:0000256" key="12">
    <source>
        <dbReference type="SAM" id="Phobius"/>
    </source>
</evidence>
<sequence>MGPHCTGHAFWGQRLLFRGQEKKAAFEITNRVQIKHGGTQTGTGRQTKMSNGEKQKEETAKWAGYNWPKVLLQIHIHLFLAYSLVFLLRVKLLTLAFSIFLIGVGLLGATAGAHRLWTHRSYTANTFLRFLLVMCHTIGGTGTIYDWVLDHRIHHQYESTEDDPFNKERGFLYAHLGQKLRHGSPKREELIHEIDMTDIESDKIVMFQKRFYWVLMSIFCLLLPINAPVEYWGEDMLTSFMILGLFRIPVTLHAVWFINSARAVWELKPNDRFFIDSNLMFFITKNHWHAYHYSAPWDCLTGEFGSYNRGSTTTFLKLCAALGFATDLKTVNSKMMASALEKSLDSGKSVGESLLEVREEMELSKYEDITLDVIQSRT</sequence>
<evidence type="ECO:0000256" key="10">
    <source>
        <dbReference type="ARBA" id="ARBA00023160"/>
    </source>
</evidence>
<dbReference type="InterPro" id="IPR015876">
    <property type="entry name" value="Acyl-CoA_DS"/>
</dbReference>
<feature type="transmembrane region" description="Helical" evidence="12">
    <location>
        <begin position="126"/>
        <end position="148"/>
    </location>
</feature>
<protein>
    <submittedName>
        <fullName evidence="13">Uncharacterized protein</fullName>
    </submittedName>
</protein>
<evidence type="ECO:0000256" key="5">
    <source>
        <dbReference type="ARBA" id="ARBA00022832"/>
    </source>
</evidence>
<evidence type="ECO:0000256" key="6">
    <source>
        <dbReference type="ARBA" id="ARBA00022989"/>
    </source>
</evidence>
<evidence type="ECO:0000256" key="9">
    <source>
        <dbReference type="ARBA" id="ARBA00023136"/>
    </source>
</evidence>
<comment type="subcellular location">
    <subcellularLocation>
        <location evidence="1">Membrane</location>
        <topology evidence="1">Multi-pass membrane protein</topology>
    </subcellularLocation>
</comment>
<feature type="transmembrane region" description="Helical" evidence="12">
    <location>
        <begin position="70"/>
        <end position="88"/>
    </location>
</feature>
<accession>A0ABR1ARI1</accession>
<evidence type="ECO:0000256" key="7">
    <source>
        <dbReference type="ARBA" id="ARBA00023002"/>
    </source>
</evidence>
<keyword evidence="4 11" id="KW-0812">Transmembrane</keyword>
<keyword evidence="5" id="KW-0276">Fatty acid metabolism</keyword>